<gene>
    <name evidence="1" type="ORF">F443_13999</name>
</gene>
<sequence length="93" mass="9801">MGETSYLVNNAQFTEGNGALGLRVGPNMLLSSATAAMNMENSNHIINIIPPDSDDSVNMVSSRLRESENGARLGMLRQLRAASSICTSSSNAA</sequence>
<keyword evidence="2" id="KW-1185">Reference proteome</keyword>
<accession>V9ERG8</accession>
<reference evidence="1 2" key="1">
    <citation type="submission" date="2013-11" db="EMBL/GenBank/DDBJ databases">
        <title>The Genome Sequence of Phytophthora parasitica P1569.</title>
        <authorList>
            <consortium name="The Broad Institute Genomics Platform"/>
            <person name="Russ C."/>
            <person name="Tyler B."/>
            <person name="Panabieres F."/>
            <person name="Shan W."/>
            <person name="Tripathy S."/>
            <person name="Grunwald N."/>
            <person name="Machado M."/>
            <person name="Johnson C.S."/>
            <person name="Arredondo F."/>
            <person name="Hong C."/>
            <person name="Coffey M."/>
            <person name="Young S.K."/>
            <person name="Zeng Q."/>
            <person name="Gargeya S."/>
            <person name="Fitzgerald M."/>
            <person name="Abouelleil A."/>
            <person name="Alvarado L."/>
            <person name="Chapman S.B."/>
            <person name="Gainer-Dewar J."/>
            <person name="Goldberg J."/>
            <person name="Griggs A."/>
            <person name="Gujja S."/>
            <person name="Hansen M."/>
            <person name="Howarth C."/>
            <person name="Imamovic A."/>
            <person name="Ireland A."/>
            <person name="Larimer J."/>
            <person name="McCowan C."/>
            <person name="Murphy C."/>
            <person name="Pearson M."/>
            <person name="Poon T.W."/>
            <person name="Priest M."/>
            <person name="Roberts A."/>
            <person name="Saif S."/>
            <person name="Shea T."/>
            <person name="Sykes S."/>
            <person name="Wortman J."/>
            <person name="Nusbaum C."/>
            <person name="Birren B."/>
        </authorList>
    </citation>
    <scope>NUCLEOTIDE SEQUENCE [LARGE SCALE GENOMIC DNA]</scope>
    <source>
        <strain evidence="1 2">P1569</strain>
    </source>
</reference>
<dbReference type="Proteomes" id="UP000018721">
    <property type="component" value="Unassembled WGS sequence"/>
</dbReference>
<evidence type="ECO:0000313" key="2">
    <source>
        <dbReference type="Proteomes" id="UP000018721"/>
    </source>
</evidence>
<evidence type="ECO:0000313" key="1">
    <source>
        <dbReference type="EMBL" id="ETI40687.1"/>
    </source>
</evidence>
<proteinExistence type="predicted"/>
<comment type="caution">
    <text evidence="1">The sequence shown here is derived from an EMBL/GenBank/DDBJ whole genome shotgun (WGS) entry which is preliminary data.</text>
</comment>
<dbReference type="AlphaFoldDB" id="V9ERG8"/>
<protein>
    <submittedName>
        <fullName evidence="1">Uncharacterized protein</fullName>
    </submittedName>
</protein>
<dbReference type="EMBL" id="ANIZ01002426">
    <property type="protein sequence ID" value="ETI40687.1"/>
    <property type="molecule type" value="Genomic_DNA"/>
</dbReference>
<dbReference type="HOGENOM" id="CLU_2404317_0_0_1"/>
<organism evidence="1 2">
    <name type="scientific">Phytophthora nicotianae P1569</name>
    <dbReference type="NCBI Taxonomy" id="1317065"/>
    <lineage>
        <taxon>Eukaryota</taxon>
        <taxon>Sar</taxon>
        <taxon>Stramenopiles</taxon>
        <taxon>Oomycota</taxon>
        <taxon>Peronosporomycetes</taxon>
        <taxon>Peronosporales</taxon>
        <taxon>Peronosporaceae</taxon>
        <taxon>Phytophthora</taxon>
    </lineage>
</organism>
<name>V9ERG8_PHYNI</name>